<dbReference type="Proteomes" id="UP000033035">
    <property type="component" value="Unassembled WGS sequence"/>
</dbReference>
<keyword evidence="3" id="KW-1185">Reference proteome</keyword>
<dbReference type="HOGENOM" id="CLU_146561_0_0_10"/>
<dbReference type="EMBL" id="AQHW01000015">
    <property type="protein sequence ID" value="KKB55829.1"/>
    <property type="molecule type" value="Genomic_DNA"/>
</dbReference>
<dbReference type="RefSeq" id="WP_028726279.1">
    <property type="nucleotide sequence ID" value="NZ_AUAE01000008.1"/>
</dbReference>
<protein>
    <submittedName>
        <fullName evidence="2">Uncharacterized protein</fullName>
    </submittedName>
</protein>
<accession>A0A0F5JDH9</accession>
<comment type="caution">
    <text evidence="2">The sequence shown here is derived from an EMBL/GenBank/DDBJ whole genome shotgun (WGS) entry which is preliminary data.</text>
</comment>
<reference evidence="2 3" key="1">
    <citation type="submission" date="2013-04" db="EMBL/GenBank/DDBJ databases">
        <title>The Genome Sequence of Parabacteroides gordonii DSM 23371.</title>
        <authorList>
            <consortium name="The Broad Institute Genomics Platform"/>
            <person name="Earl A."/>
            <person name="Ward D."/>
            <person name="Feldgarden M."/>
            <person name="Gevers D."/>
            <person name="Martens E."/>
            <person name="Sakamoto M."/>
            <person name="Benno Y."/>
            <person name="Suzuki N."/>
            <person name="Matsunaga N."/>
            <person name="Koshihara K."/>
            <person name="Seki M."/>
            <person name="Komiya H."/>
            <person name="Walker B."/>
            <person name="Young S."/>
            <person name="Zeng Q."/>
            <person name="Gargeya S."/>
            <person name="Fitzgerald M."/>
            <person name="Haas B."/>
            <person name="Abouelleil A."/>
            <person name="Allen A.W."/>
            <person name="Alvarado L."/>
            <person name="Arachchi H.M."/>
            <person name="Berlin A.M."/>
            <person name="Chapman S.B."/>
            <person name="Gainer-Dewar J."/>
            <person name="Goldberg J."/>
            <person name="Griggs A."/>
            <person name="Gujja S."/>
            <person name="Hansen M."/>
            <person name="Howarth C."/>
            <person name="Imamovic A."/>
            <person name="Ireland A."/>
            <person name="Larimer J."/>
            <person name="McCowan C."/>
            <person name="Murphy C."/>
            <person name="Pearson M."/>
            <person name="Poon T.W."/>
            <person name="Priest M."/>
            <person name="Roberts A."/>
            <person name="Saif S."/>
            <person name="Shea T."/>
            <person name="Sisk P."/>
            <person name="Sykes S."/>
            <person name="Wortman J."/>
            <person name="Nusbaum C."/>
            <person name="Birren B."/>
        </authorList>
    </citation>
    <scope>NUCLEOTIDE SEQUENCE [LARGE SCALE GENOMIC DNA]</scope>
    <source>
        <strain evidence="2 3">MS-1</strain>
    </source>
</reference>
<evidence type="ECO:0000313" key="3">
    <source>
        <dbReference type="Proteomes" id="UP000033035"/>
    </source>
</evidence>
<sequence length="97" mass="11291">MTEDQKRLLAVFEVRVRDLMELCNKQNHTIDELKTTLFRKEAELKQAINTIEELNTKCDKLLTARVVSVNEGEMKSARMRLSKLVREVDKCIALLNE</sequence>
<feature type="coiled-coil region" evidence="1">
    <location>
        <begin position="30"/>
        <end position="64"/>
    </location>
</feature>
<keyword evidence="1" id="KW-0175">Coiled coil</keyword>
<gene>
    <name evidence="2" type="ORF">HMPREF1536_03304</name>
</gene>
<name>A0A0F5JDH9_9BACT</name>
<dbReference type="STRING" id="1203610.HMPREF1536_03304"/>
<organism evidence="2 3">
    <name type="scientific">Parabacteroides gordonii MS-1 = DSM 23371</name>
    <dbReference type="NCBI Taxonomy" id="1203610"/>
    <lineage>
        <taxon>Bacteria</taxon>
        <taxon>Pseudomonadati</taxon>
        <taxon>Bacteroidota</taxon>
        <taxon>Bacteroidia</taxon>
        <taxon>Bacteroidales</taxon>
        <taxon>Tannerellaceae</taxon>
        <taxon>Parabacteroides</taxon>
    </lineage>
</organism>
<evidence type="ECO:0000313" key="2">
    <source>
        <dbReference type="EMBL" id="KKB55829.1"/>
    </source>
</evidence>
<dbReference type="PATRIC" id="fig|1203610.3.peg.3366"/>
<dbReference type="AlphaFoldDB" id="A0A0F5JDH9"/>
<evidence type="ECO:0000256" key="1">
    <source>
        <dbReference type="SAM" id="Coils"/>
    </source>
</evidence>
<proteinExistence type="predicted"/>